<gene>
    <name evidence="1" type="ORF">HNI00_08350</name>
</gene>
<proteinExistence type="predicted"/>
<evidence type="ECO:0008006" key="2">
    <source>
        <dbReference type="Google" id="ProtNLM"/>
    </source>
</evidence>
<name>A0AA97BCV0_9CYAN</name>
<dbReference type="EMBL" id="CP053540">
    <property type="protein sequence ID" value="WOB43166.1"/>
    <property type="molecule type" value="Genomic_DNA"/>
</dbReference>
<reference evidence="1" key="1">
    <citation type="submission" date="2020-05" db="EMBL/GenBank/DDBJ databases">
        <authorList>
            <person name="Zhu T."/>
            <person name="Keshari N."/>
            <person name="Lu X."/>
        </authorList>
    </citation>
    <scope>NUCLEOTIDE SEQUENCE</scope>
    <source>
        <strain evidence="1">NK1-22</strain>
    </source>
</reference>
<organism evidence="1">
    <name type="scientific">Thermoleptolyngbya oregonensis NK1-22</name>
    <dbReference type="NCBI Taxonomy" id="2547457"/>
    <lineage>
        <taxon>Bacteria</taxon>
        <taxon>Bacillati</taxon>
        <taxon>Cyanobacteriota</taxon>
        <taxon>Cyanophyceae</taxon>
        <taxon>Oculatellales</taxon>
        <taxon>Oculatellaceae</taxon>
        <taxon>Thermoleptolyngbya</taxon>
    </lineage>
</organism>
<dbReference type="AlphaFoldDB" id="A0AA97BCV0"/>
<accession>A0AA97BCV0</accession>
<dbReference type="KEGG" id="tog:HNI00_08350"/>
<dbReference type="RefSeq" id="WP_316792397.1">
    <property type="nucleotide sequence ID" value="NZ_CP053540.1"/>
</dbReference>
<protein>
    <recommendedName>
        <fullName evidence="2">Transposase</fullName>
    </recommendedName>
</protein>
<evidence type="ECO:0000313" key="1">
    <source>
        <dbReference type="EMBL" id="WOB43166.1"/>
    </source>
</evidence>
<sequence length="97" mass="10902">MNVRTEGMGVRATGRSFGKSHSTILRWEERLVNQLSQWSPTAPETAELTVEGDKVYTRVGENLPPSECEGWTIHSIERDTRYWIAAQAGQKGPRLST</sequence>